<evidence type="ECO:0000259" key="3">
    <source>
        <dbReference type="Pfam" id="PF07916"/>
    </source>
</evidence>
<keyword evidence="6" id="KW-1185">Reference proteome</keyword>
<dbReference type="InterPro" id="IPR008258">
    <property type="entry name" value="Transglycosylase_SLT_dom_1"/>
</dbReference>
<keyword evidence="1" id="KW-0812">Transmembrane</keyword>
<dbReference type="InterPro" id="IPR012931">
    <property type="entry name" value="TraG_N_Proteobacteria"/>
</dbReference>
<accession>A0A812VQ49</accession>
<dbReference type="InterPro" id="IPR010927">
    <property type="entry name" value="T4SS_TraH"/>
</dbReference>
<dbReference type="InterPro" id="IPR023346">
    <property type="entry name" value="Lysozyme-like_dom_sf"/>
</dbReference>
<dbReference type="Gene3D" id="1.10.530.10">
    <property type="match status" value="1"/>
</dbReference>
<dbReference type="InterPro" id="IPR036286">
    <property type="entry name" value="LexA/Signal_pep-like_sf"/>
</dbReference>
<evidence type="ECO:0000313" key="5">
    <source>
        <dbReference type="EMBL" id="CAE7635196.1"/>
    </source>
</evidence>
<evidence type="ECO:0000259" key="2">
    <source>
        <dbReference type="Pfam" id="PF01464"/>
    </source>
</evidence>
<dbReference type="Pfam" id="PF10502">
    <property type="entry name" value="Peptidase_S26"/>
    <property type="match status" value="1"/>
</dbReference>
<dbReference type="SUPFAM" id="SSF52833">
    <property type="entry name" value="Thioredoxin-like"/>
    <property type="match status" value="1"/>
</dbReference>
<dbReference type="Gene3D" id="2.10.109.10">
    <property type="entry name" value="Umud Fragment, subunit A"/>
    <property type="match status" value="1"/>
</dbReference>
<reference evidence="5" key="1">
    <citation type="submission" date="2021-02" db="EMBL/GenBank/DDBJ databases">
        <authorList>
            <person name="Dougan E. K."/>
            <person name="Rhodes N."/>
            <person name="Thang M."/>
            <person name="Chan C."/>
        </authorList>
    </citation>
    <scope>NUCLEOTIDE SEQUENCE</scope>
</reference>
<dbReference type="InterPro" id="IPR036249">
    <property type="entry name" value="Thioredoxin-like_sf"/>
</dbReference>
<feature type="transmembrane region" description="Helical" evidence="1">
    <location>
        <begin position="1323"/>
        <end position="1345"/>
    </location>
</feature>
<dbReference type="Proteomes" id="UP000649617">
    <property type="component" value="Unassembled WGS sequence"/>
</dbReference>
<evidence type="ECO:0000259" key="4">
    <source>
        <dbReference type="Pfam" id="PF10502"/>
    </source>
</evidence>
<dbReference type="Pfam" id="PF06122">
    <property type="entry name" value="TraH"/>
    <property type="match status" value="1"/>
</dbReference>
<dbReference type="SUPFAM" id="SSF51306">
    <property type="entry name" value="LexA/Signal peptidase"/>
    <property type="match status" value="1"/>
</dbReference>
<name>A0A812VQ49_SYMPI</name>
<feature type="transmembrane region" description="Helical" evidence="1">
    <location>
        <begin position="1772"/>
        <end position="1793"/>
    </location>
</feature>
<dbReference type="GO" id="GO:0006465">
    <property type="term" value="P:signal peptide processing"/>
    <property type="evidence" value="ECO:0007669"/>
    <property type="project" value="InterPro"/>
</dbReference>
<evidence type="ECO:0000313" key="6">
    <source>
        <dbReference type="Proteomes" id="UP000649617"/>
    </source>
</evidence>
<keyword evidence="1" id="KW-0472">Membrane</keyword>
<feature type="transmembrane region" description="Helical" evidence="1">
    <location>
        <begin position="1407"/>
        <end position="1427"/>
    </location>
</feature>
<dbReference type="Pfam" id="PF09673">
    <property type="entry name" value="TrbC_Ftype"/>
    <property type="match status" value="1"/>
</dbReference>
<feature type="transmembrane region" description="Helical" evidence="1">
    <location>
        <begin position="1682"/>
        <end position="1701"/>
    </location>
</feature>
<dbReference type="Pfam" id="PF06834">
    <property type="entry name" value="TraU"/>
    <property type="match status" value="1"/>
</dbReference>
<dbReference type="InterPro" id="IPR019533">
    <property type="entry name" value="Peptidase_S26"/>
</dbReference>
<protein>
    <submittedName>
        <fullName evidence="5">TraU protein</fullName>
    </submittedName>
</protein>
<sequence length="2527" mass="272767">MLLFISGDVKASECTGPGINPVTDVSWQCIFPIQIAGIVQLGSNPDDADDIANPVCVCTGGTVPKFGLTVSFWEPSRLIDTVSDPYCLMALGSKLANPRPGSLGGSMDRDENSQRAFQQMHYYIFPVWSILDLFTDIQCLQDETFDVAMMSELVPTWNDDILSTIVNPEAVLFANPVSQLACAADASAVLLGKPRNELFWCMGSWGSVYPLAGSITLTDYVEANAGLAARSIYFMGRTGLLWDTALDGCSLQYTPIWRKDRFKLQLAKPVKDAQVAETVGDQVVVSAEVQSALDAVMDRVKSPEWVAQQSRLRRDIGVLTGIVDEAEDEDAPYIAEDRLVVFVSSSMPLNTLRNYAKDLDEINGLMVMRGMVGGMKSMGPTLAHISKVLRIDPNCTGGNCPMRTTNFVIDPVLFRENGIAQVPAAVFVEDMPLEPYCERFEADSIPAKARYVVYGDVSDTVMLGRLVQRILTPATIEWRTFGWKLGIVALGCVAIFHAERHILVTVSASVDERIFWRTSAQPDKGDYATFLFSHPLAGEEPVRLTKRLVCWEGDLLTIDGRQHYCNGQPLGLAKETGLNGQPLPLFIFNDRVPPGKAFAFGVHADSFDSRYWGLIDVASTERLVPLYASVAILGTLFGTTVSLAYAETARETEKKGFWWYEEKPTEEEEEAMARYELPALPSMQVLAEMHPLDIKKELEDRKVYAVWKQTPEAVLDYYKVQDVVRRHALAFTALTKYVMLKNPELNARSAFASSGAGRDIETQVRGDRIERSLSSSRNDYALIMFSSPECPYCTSQINVLKYFADRHHWVVDDVDITRDHALQARFNITTTPMTILIERGSERWMPIAIGLESVAAIEDNTYRAVRLLKGEITEKQFFTTEYQDGGFADTVVPEEAGWTDDWFNNAVVTGSSSYQNQQRGFYSAGGFQGRLNMAVDHPITVTLPKLKSGCGGVDLFLGGMSFLDADYLVQKFQNIIQASPALAFDIALKVMAKELSDSMSKLEGATNWLNNLQLDDCAISNRVVTAVAEDDPDVLGALWNEISSGESLSQSINKSYDQAQQDIQAGNNNPIVDLKTQILECPADFRTLFGSGSIIENAATLFGIPSSADIIRGYIGDVVVRAEAADLIPVATRIEGCPTNDQIGIDDMLDGTAQAKLVDGTCVDDNAESIQVIVGDRLTDIADNMAAKAPLTAAQVTFIEHSPIPIYSILRKAIAQQNTPMTIAVMTDVVATAYAYKIFDDLYRNTNYLFQKIDAIATMPGVDGAAVGNQCNVRVFQKGLSEFGRLQESVREVRQGVNAIFEEKQRLRRPTDIGTGAQKMKILAIRFTQLSALLVALMPASAFALDLDYYTYNGFDQTVAAFQRLALVFGDNEYLYLIAIAIILGIVFAAMASGVKALANNASGSTWSWAFMTLIGVLIFRGLVIPTGTMHVYDPVRNAYQPVGGVPDLVIFVAGAMNKVERIVVELVDNNGAFPYADSAGGINFQMLLSAMNDYNGGFSDYYLNNSIRRYYIDCSQMALIQPAYNFDLNQLRSGTGSLFTLLQELRSPADFTEFYDVANKGGVAVSCEDNWNNNLQPQLNQAALYAPMLNTVCQKSGFNPRDVAQLARCQAILSDQNLSIYNTAGDHIHFLRNAALATAIASALQDQNPDVGLRALTNRAVLTEGIGIAQSANEWLPTVRATVTAIVLGLFPLLVVFLVTPLAPKSLLAMLGLLSWLTFWGISDAVMHRGAMDQALVAVEEIQRHNMGLTAMMLTPEVSTKALAIFGQARGMGITIASLLAAVLVGFSGYALSQVAHSFQSRVEGAGSNAADKSVTPEGQGTSLQAASAGYATALNMGSLGFESHATASAFASGSGLSASQQYLEATSSMGMSHGDAIRAKGAISAGFDFGGLLANQGNVSKSGGDPMSPGDIFSVASEVTNLEQAQRFGEARGKVDGMSSMGFDNANDFGHFVSTYQTLMSAGESRTHASNIESFKDIHAQRTGRALSDGDAAQAYSEMRLASITGDVNAFNGDADRAVDFMTNNRHLADHHLAGIMGGAHAMGVDPGQLAESGGKMQAAMQSANMSQLADMTVGEVASGAFANQVMSTQSGLALAEVMSEPGFMAGTADLAQNETLVRNANSEQLENLSDASGIPIEQLAMAQAGANRSFGYGTDNVDGLVRGGVMTGDQAAVVGSGGVATVSLDSDGEVMASSVRTGGSAAVDNSTRVDQSFSAGGAFGASALLTSPDNEDQLEQVLRATDGDGVARDALKMDMASFIGRVQSSGVTLSQSAGAEAHASYSVPGAAEFLTGLDAGVKGSVSGRAADSTTYDVNYAAVDQVFAQSYSAAKADVQSIASERVASGEAVTAEDREDILFDRFASHLNNDMGALVTNLKANQIDAMIIAEDMEEVPRQEEGISEADFEEVDVKLLLAIATVESQFDMTATNLNRNGSTDYGVMMINSHWEPKLEKLGITWSEVQTSHCLNIHVGAWVLASNFARVGVNWYAVGAYNAGFGTSERTRMNRLRYASKVHNALTTIEIQH</sequence>
<dbReference type="InterPro" id="IPR039555">
    <property type="entry name" value="TraF/TrbB"/>
</dbReference>
<dbReference type="EMBL" id="CAJNIZ010042748">
    <property type="protein sequence ID" value="CAE7635196.1"/>
    <property type="molecule type" value="Genomic_DNA"/>
</dbReference>
<dbReference type="Pfam" id="PF01464">
    <property type="entry name" value="SLT"/>
    <property type="match status" value="1"/>
</dbReference>
<feature type="domain" description="TraG N-terminal Proteobacteria" evidence="3">
    <location>
        <begin position="1349"/>
        <end position="1803"/>
    </location>
</feature>
<dbReference type="Pfam" id="PF13728">
    <property type="entry name" value="TraF"/>
    <property type="match status" value="1"/>
</dbReference>
<dbReference type="InterPro" id="IPR019106">
    <property type="entry name" value="T4SS_TrbC"/>
</dbReference>
<feature type="domain" description="Peptidase S26" evidence="4">
    <location>
        <begin position="511"/>
        <end position="618"/>
    </location>
</feature>
<dbReference type="GO" id="GO:0004252">
    <property type="term" value="F:serine-type endopeptidase activity"/>
    <property type="evidence" value="ECO:0007669"/>
    <property type="project" value="InterPro"/>
</dbReference>
<dbReference type="SUPFAM" id="SSF53955">
    <property type="entry name" value="Lysozyme-like"/>
    <property type="match status" value="1"/>
</dbReference>
<dbReference type="OrthoDB" id="17373at2759"/>
<feature type="transmembrane region" description="Helical" evidence="1">
    <location>
        <begin position="1374"/>
        <end position="1395"/>
    </location>
</feature>
<feature type="transmembrane region" description="Helical" evidence="1">
    <location>
        <begin position="1707"/>
        <end position="1723"/>
    </location>
</feature>
<feature type="domain" description="Transglycosylase SLT" evidence="2">
    <location>
        <begin position="2407"/>
        <end position="2508"/>
    </location>
</feature>
<evidence type="ECO:0000256" key="1">
    <source>
        <dbReference type="SAM" id="Phobius"/>
    </source>
</evidence>
<dbReference type="Pfam" id="PF07916">
    <property type="entry name" value="TraG_N"/>
    <property type="match status" value="1"/>
</dbReference>
<dbReference type="CDD" id="cd01659">
    <property type="entry name" value="TRX_superfamily"/>
    <property type="match status" value="1"/>
</dbReference>
<dbReference type="InterPro" id="IPR009649">
    <property type="entry name" value="TraU"/>
</dbReference>
<dbReference type="CDD" id="cd13400">
    <property type="entry name" value="LT_IagB-like"/>
    <property type="match status" value="1"/>
</dbReference>
<dbReference type="Gene3D" id="3.40.30.10">
    <property type="entry name" value="Glutaredoxin"/>
    <property type="match status" value="1"/>
</dbReference>
<comment type="caution">
    <text evidence="5">The sequence shown here is derived from an EMBL/GenBank/DDBJ whole genome shotgun (WGS) entry which is preliminary data.</text>
</comment>
<organism evidence="5 6">
    <name type="scientific">Symbiodinium pilosum</name>
    <name type="common">Dinoflagellate</name>
    <dbReference type="NCBI Taxonomy" id="2952"/>
    <lineage>
        <taxon>Eukaryota</taxon>
        <taxon>Sar</taxon>
        <taxon>Alveolata</taxon>
        <taxon>Dinophyceae</taxon>
        <taxon>Suessiales</taxon>
        <taxon>Symbiodiniaceae</taxon>
        <taxon>Symbiodinium</taxon>
    </lineage>
</organism>
<gene>
    <name evidence="5" type="primary">traU</name>
    <name evidence="5" type="ORF">SPIL2461_LOCUS16721</name>
</gene>
<keyword evidence="1" id="KW-1133">Transmembrane helix</keyword>
<proteinExistence type="predicted"/>